<dbReference type="InterPro" id="IPR000485">
    <property type="entry name" value="AsnC-type_HTH_dom"/>
</dbReference>
<dbReference type="Pfam" id="PF01037">
    <property type="entry name" value="AsnC_trans_reg"/>
    <property type="match status" value="1"/>
</dbReference>
<evidence type="ECO:0000256" key="3">
    <source>
        <dbReference type="ARBA" id="ARBA00023163"/>
    </source>
</evidence>
<dbReference type="InterPro" id="IPR011008">
    <property type="entry name" value="Dimeric_a/b-barrel"/>
</dbReference>
<gene>
    <name evidence="5" type="ORF">NVIE_016470</name>
</gene>
<evidence type="ECO:0000313" key="5">
    <source>
        <dbReference type="EMBL" id="AIC15899.1"/>
    </source>
</evidence>
<keyword evidence="6" id="KW-1185">Reference proteome</keyword>
<dbReference type="SMART" id="SM00344">
    <property type="entry name" value="HTH_ASNC"/>
    <property type="match status" value="1"/>
</dbReference>
<name>A0A060HH57_9ARCH</name>
<dbReference type="KEGG" id="nvn:NVIE_016470"/>
<protein>
    <submittedName>
        <fullName evidence="5">Putative transcriptional regulator, AsnC family</fullName>
    </submittedName>
</protein>
<dbReference type="Pfam" id="PF13404">
    <property type="entry name" value="HTH_AsnC-type"/>
    <property type="match status" value="1"/>
</dbReference>
<dbReference type="InterPro" id="IPR019885">
    <property type="entry name" value="Tscrpt_reg_HTH_AsnC-type_CS"/>
</dbReference>
<dbReference type="Gene3D" id="3.30.70.920">
    <property type="match status" value="1"/>
</dbReference>
<dbReference type="InterPro" id="IPR019887">
    <property type="entry name" value="Tscrpt_reg_AsnC/Lrp_C"/>
</dbReference>
<evidence type="ECO:0000256" key="2">
    <source>
        <dbReference type="ARBA" id="ARBA00023125"/>
    </source>
</evidence>
<evidence type="ECO:0000256" key="1">
    <source>
        <dbReference type="ARBA" id="ARBA00023015"/>
    </source>
</evidence>
<feature type="domain" description="HTH asnC-type" evidence="4">
    <location>
        <begin position="17"/>
        <end position="80"/>
    </location>
</feature>
<dbReference type="SUPFAM" id="SSF54909">
    <property type="entry name" value="Dimeric alpha+beta barrel"/>
    <property type="match status" value="1"/>
</dbReference>
<dbReference type="EMBL" id="CP007536">
    <property type="protein sequence ID" value="AIC15899.1"/>
    <property type="molecule type" value="Genomic_DNA"/>
</dbReference>
<proteinExistence type="predicted"/>
<dbReference type="PRINTS" id="PR00033">
    <property type="entry name" value="HTHASNC"/>
</dbReference>
<reference evidence="5 6" key="1">
    <citation type="journal article" date="2014" name="Int. J. Syst. Evol. Microbiol.">
        <title>Nitrososphaera viennensis gen. nov., sp. nov., an aerobic and mesophilic, ammonia-oxidizing archaeon from soil and a member of the archaeal phylum Thaumarchaeota.</title>
        <authorList>
            <person name="Stieglmeier M."/>
            <person name="Klingl A."/>
            <person name="Alves R.J."/>
            <person name="Rittmann S.K."/>
            <person name="Melcher M."/>
            <person name="Leisch N."/>
            <person name="Schleper C."/>
        </authorList>
    </citation>
    <scope>NUCLEOTIDE SEQUENCE [LARGE SCALE GENOMIC DNA]</scope>
    <source>
        <strain evidence="5">EN76</strain>
    </source>
</reference>
<evidence type="ECO:0000313" key="6">
    <source>
        <dbReference type="Proteomes" id="UP000027093"/>
    </source>
</evidence>
<dbReference type="PANTHER" id="PTHR30154">
    <property type="entry name" value="LEUCINE-RESPONSIVE REGULATORY PROTEIN"/>
    <property type="match status" value="1"/>
</dbReference>
<dbReference type="STRING" id="926571.NVIE_016470"/>
<dbReference type="Gene3D" id="1.10.10.10">
    <property type="entry name" value="Winged helix-like DNA-binding domain superfamily/Winged helix DNA-binding domain"/>
    <property type="match status" value="1"/>
</dbReference>
<dbReference type="PROSITE" id="PS50956">
    <property type="entry name" value="HTH_ASNC_2"/>
    <property type="match status" value="1"/>
</dbReference>
<dbReference type="InterPro" id="IPR011991">
    <property type="entry name" value="ArsR-like_HTH"/>
</dbReference>
<accession>A0A060HH57</accession>
<keyword evidence="2" id="KW-0238">DNA-binding</keyword>
<dbReference type="Proteomes" id="UP000027093">
    <property type="component" value="Chromosome"/>
</dbReference>
<keyword evidence="1" id="KW-0805">Transcription regulation</keyword>
<dbReference type="GO" id="GO:0005829">
    <property type="term" value="C:cytosol"/>
    <property type="evidence" value="ECO:0007669"/>
    <property type="project" value="TreeGrafter"/>
</dbReference>
<dbReference type="InterPro" id="IPR036388">
    <property type="entry name" value="WH-like_DNA-bd_sf"/>
</dbReference>
<dbReference type="PROSITE" id="PS00519">
    <property type="entry name" value="HTH_ASNC_1"/>
    <property type="match status" value="1"/>
</dbReference>
<dbReference type="NCBIfam" id="NF040947">
    <property type="entry name" value="trans_reg_LysM"/>
    <property type="match status" value="1"/>
</dbReference>
<dbReference type="GO" id="GO:0043565">
    <property type="term" value="F:sequence-specific DNA binding"/>
    <property type="evidence" value="ECO:0007669"/>
    <property type="project" value="InterPro"/>
</dbReference>
<dbReference type="AlphaFoldDB" id="A0A060HH57"/>
<dbReference type="CDD" id="cd00090">
    <property type="entry name" value="HTH_ARSR"/>
    <property type="match status" value="1"/>
</dbReference>
<dbReference type="InterPro" id="IPR036390">
    <property type="entry name" value="WH_DNA-bd_sf"/>
</dbReference>
<dbReference type="PANTHER" id="PTHR30154:SF50">
    <property type="entry name" value="TRANSCRIPTIONAL REGULATOR, ASNC FAMILY"/>
    <property type="match status" value="1"/>
</dbReference>
<dbReference type="GO" id="GO:0043200">
    <property type="term" value="P:response to amino acid"/>
    <property type="evidence" value="ECO:0007669"/>
    <property type="project" value="TreeGrafter"/>
</dbReference>
<dbReference type="HOGENOM" id="CLU_091233_5_3_2"/>
<keyword evidence="3" id="KW-0804">Transcription</keyword>
<dbReference type="InterPro" id="IPR053483">
    <property type="entry name" value="HTH-Lysine_Regulator"/>
</dbReference>
<dbReference type="SUPFAM" id="SSF46785">
    <property type="entry name" value="Winged helix' DNA-binding domain"/>
    <property type="match status" value="1"/>
</dbReference>
<sequence length="153" mass="16879">MRYLQGRNREEMSISNMDETDEKIIRILQADSRKAFVDIANEIGLSESAVRRRVKNLTDSGIVKRFTIELGASDKTSAITLISVSSTADTSAVSQRLMKLAGVEVVYEITGQYDIAAIIAAPAIVEINKCIDDIRKIEGVSDTNTVIILKTMR</sequence>
<organism evidence="5 6">
    <name type="scientific">Nitrososphaera viennensis EN76</name>
    <dbReference type="NCBI Taxonomy" id="926571"/>
    <lineage>
        <taxon>Archaea</taxon>
        <taxon>Nitrososphaerota</taxon>
        <taxon>Nitrososphaeria</taxon>
        <taxon>Nitrososphaerales</taxon>
        <taxon>Nitrososphaeraceae</taxon>
        <taxon>Nitrososphaera</taxon>
    </lineage>
</organism>
<evidence type="ECO:0000259" key="4">
    <source>
        <dbReference type="PROSITE" id="PS50956"/>
    </source>
</evidence>
<dbReference type="InterPro" id="IPR019888">
    <property type="entry name" value="Tscrpt_reg_AsnC-like"/>
</dbReference>